<dbReference type="AlphaFoldDB" id="A0A7C3SM24"/>
<dbReference type="SUPFAM" id="SSF52768">
    <property type="entry name" value="Arginase/deacetylase"/>
    <property type="match status" value="1"/>
</dbReference>
<protein>
    <submittedName>
        <fullName evidence="3">Histone deacetylase</fullName>
    </submittedName>
</protein>
<organism evidence="3">
    <name type="scientific">Desulfobacca acetoxidans</name>
    <dbReference type="NCBI Taxonomy" id="60893"/>
    <lineage>
        <taxon>Bacteria</taxon>
        <taxon>Pseudomonadati</taxon>
        <taxon>Thermodesulfobacteriota</taxon>
        <taxon>Desulfobaccia</taxon>
        <taxon>Desulfobaccales</taxon>
        <taxon>Desulfobaccaceae</taxon>
        <taxon>Desulfobacca</taxon>
    </lineage>
</organism>
<dbReference type="PANTHER" id="PTHR10625">
    <property type="entry name" value="HISTONE DEACETYLASE HDAC1-RELATED"/>
    <property type="match status" value="1"/>
</dbReference>
<dbReference type="Pfam" id="PF00850">
    <property type="entry name" value="Hist_deacetyl"/>
    <property type="match status" value="1"/>
</dbReference>
<name>A0A7C3SM24_9BACT</name>
<accession>A0A7C3SM24</accession>
<dbReference type="InterPro" id="IPR000286">
    <property type="entry name" value="HDACs"/>
</dbReference>
<dbReference type="GO" id="GO:0040029">
    <property type="term" value="P:epigenetic regulation of gene expression"/>
    <property type="evidence" value="ECO:0007669"/>
    <property type="project" value="TreeGrafter"/>
</dbReference>
<dbReference type="GO" id="GO:0004407">
    <property type="term" value="F:histone deacetylase activity"/>
    <property type="evidence" value="ECO:0007669"/>
    <property type="project" value="TreeGrafter"/>
</dbReference>
<dbReference type="CDD" id="cd09992">
    <property type="entry name" value="HDAC_classII"/>
    <property type="match status" value="1"/>
</dbReference>
<comment type="similarity">
    <text evidence="1">Belongs to the histone deacetylase family.</text>
</comment>
<dbReference type="Gene3D" id="3.40.800.20">
    <property type="entry name" value="Histone deacetylase domain"/>
    <property type="match status" value="1"/>
</dbReference>
<comment type="caution">
    <text evidence="3">The sequence shown here is derived from an EMBL/GenBank/DDBJ whole genome shotgun (WGS) entry which is preliminary data.</text>
</comment>
<dbReference type="InterPro" id="IPR023696">
    <property type="entry name" value="Ureohydrolase_dom_sf"/>
</dbReference>
<sequence length="317" mass="35291">MGLGTGFVYDERYLRHRPGEYHPERPARLEAIVQRLQNNSLIKELVRVHPFEAPLPWIERLHSPEYVKRFEQACKKGYSIFMVPDCGICPDSYEVALLSAGGVMAAVEAVMKGLVKNAFCAVRPPGHHAERNRALGFCFFNNVAIAAVYLLENFGLSRVAIVDWDVHHGNGTQHMFEEDPRVFYLSLHEDPHSCYPGTGFRHEQGKGPGKNTTLNLPLPQGSGDKEYLQALTEEGLPKLREFAPEFILVSAGFDAHRDDPLAHQNLSREAFKTMGSLVLEVAKESAGGRLVSVLEGGYNLTVLADCVEDHLRLLMAA</sequence>
<dbReference type="InterPro" id="IPR037138">
    <property type="entry name" value="His_deacetylse_dom_sf"/>
</dbReference>
<evidence type="ECO:0000259" key="2">
    <source>
        <dbReference type="Pfam" id="PF00850"/>
    </source>
</evidence>
<reference evidence="3" key="1">
    <citation type="journal article" date="2020" name="mSystems">
        <title>Genome- and Community-Level Interaction Insights into Carbon Utilization and Element Cycling Functions of Hydrothermarchaeota in Hydrothermal Sediment.</title>
        <authorList>
            <person name="Zhou Z."/>
            <person name="Liu Y."/>
            <person name="Xu W."/>
            <person name="Pan J."/>
            <person name="Luo Z.H."/>
            <person name="Li M."/>
        </authorList>
    </citation>
    <scope>NUCLEOTIDE SEQUENCE [LARGE SCALE GENOMIC DNA]</scope>
    <source>
        <strain evidence="3">SpSt-776</strain>
    </source>
</reference>
<dbReference type="InterPro" id="IPR023801">
    <property type="entry name" value="His_deacetylse_dom"/>
</dbReference>
<evidence type="ECO:0000256" key="1">
    <source>
        <dbReference type="ARBA" id="ARBA00005947"/>
    </source>
</evidence>
<evidence type="ECO:0000313" key="3">
    <source>
        <dbReference type="EMBL" id="HGB15605.1"/>
    </source>
</evidence>
<proteinExistence type="inferred from homology"/>
<gene>
    <name evidence="3" type="ORF">ENV62_10285</name>
</gene>
<feature type="domain" description="Histone deacetylase" evidence="2">
    <location>
        <begin position="22"/>
        <end position="313"/>
    </location>
</feature>
<dbReference type="PANTHER" id="PTHR10625:SF10">
    <property type="entry name" value="HISTONE DEACETYLASE HDAC1"/>
    <property type="match status" value="1"/>
</dbReference>
<dbReference type="PRINTS" id="PR01270">
    <property type="entry name" value="HDASUPER"/>
</dbReference>
<dbReference type="EMBL" id="DTHB01000059">
    <property type="protein sequence ID" value="HGB15605.1"/>
    <property type="molecule type" value="Genomic_DNA"/>
</dbReference>